<evidence type="ECO:0000313" key="4">
    <source>
        <dbReference type="Proteomes" id="UP000249396"/>
    </source>
</evidence>
<dbReference type="AlphaFoldDB" id="A0A2W4R121"/>
<evidence type="ECO:0000256" key="1">
    <source>
        <dbReference type="ARBA" id="ARBA00006484"/>
    </source>
</evidence>
<dbReference type="CDD" id="cd05233">
    <property type="entry name" value="SDR_c"/>
    <property type="match status" value="1"/>
</dbReference>
<name>A0A2W4R121_9GAMM</name>
<dbReference type="InterPro" id="IPR036291">
    <property type="entry name" value="NAD(P)-bd_dom_sf"/>
</dbReference>
<dbReference type="Pfam" id="PF00106">
    <property type="entry name" value="adh_short"/>
    <property type="match status" value="1"/>
</dbReference>
<dbReference type="PANTHER" id="PTHR44196:SF3">
    <property type="entry name" value="SHORT CHAIN DEHYDROGENASE FAMILY PROTEIN"/>
    <property type="match status" value="1"/>
</dbReference>
<protein>
    <submittedName>
        <fullName evidence="3">Short-chain dehydrogenase</fullName>
    </submittedName>
</protein>
<gene>
    <name evidence="3" type="ORF">DM484_22055</name>
</gene>
<organism evidence="3 4">
    <name type="scientific">Candidatus Methylumidiphilus alinenensis</name>
    <dbReference type="NCBI Taxonomy" id="2202197"/>
    <lineage>
        <taxon>Bacteria</taxon>
        <taxon>Pseudomonadati</taxon>
        <taxon>Pseudomonadota</taxon>
        <taxon>Gammaproteobacteria</taxon>
        <taxon>Methylococcales</taxon>
        <taxon>Candidatus Methylumidiphilus</taxon>
    </lineage>
</organism>
<keyword evidence="2" id="KW-0560">Oxidoreductase</keyword>
<dbReference type="Gene3D" id="3.40.50.720">
    <property type="entry name" value="NAD(P)-binding Rossmann-like Domain"/>
    <property type="match status" value="1"/>
</dbReference>
<comment type="similarity">
    <text evidence="1">Belongs to the short-chain dehydrogenases/reductases (SDR) family.</text>
</comment>
<sequence length="251" mass="26813">MPDYQKRIVILGATSAIAEHCARLWVKDGAVDLTLVSRDLGRTERVAADLRVRSPQSVVLVLEANFVDPPAISQLVDEIVAVGAVDTVLIAHGSLPDQAVCQQDLTACHDALTVNGISPVLFAEAFAGPMQKANHGTLAIIGSVAGDRGRKSNYVYGAAKGLVARYAQGLQHRLAGTGVKVVLIKPGPTNTPMTAHLKQQGARLANVEDVARLIVKGINQGKPVVYAPGKWALIMMVIRHLPRVVFNRMDI</sequence>
<dbReference type="PRINTS" id="PR00081">
    <property type="entry name" value="GDHRDH"/>
</dbReference>
<evidence type="ECO:0000313" key="3">
    <source>
        <dbReference type="EMBL" id="PZN73858.1"/>
    </source>
</evidence>
<dbReference type="Proteomes" id="UP000249396">
    <property type="component" value="Unassembled WGS sequence"/>
</dbReference>
<evidence type="ECO:0000256" key="2">
    <source>
        <dbReference type="ARBA" id="ARBA00023002"/>
    </source>
</evidence>
<proteinExistence type="inferred from homology"/>
<dbReference type="GO" id="GO:0016020">
    <property type="term" value="C:membrane"/>
    <property type="evidence" value="ECO:0007669"/>
    <property type="project" value="TreeGrafter"/>
</dbReference>
<reference evidence="3 4" key="1">
    <citation type="journal article" date="2018" name="Aquat. Microb. Ecol.">
        <title>Gammaproteobacterial methanotrophs dominate.</title>
        <authorList>
            <person name="Rissanen A.J."/>
            <person name="Saarenheimo J."/>
            <person name="Tiirola M."/>
            <person name="Peura S."/>
            <person name="Aalto S.L."/>
            <person name="Karvinen A."/>
            <person name="Nykanen H."/>
        </authorList>
    </citation>
    <scope>NUCLEOTIDE SEQUENCE [LARGE SCALE GENOMIC DNA]</scope>
    <source>
        <strain evidence="3">AMbin10</strain>
    </source>
</reference>
<dbReference type="SUPFAM" id="SSF51735">
    <property type="entry name" value="NAD(P)-binding Rossmann-fold domains"/>
    <property type="match status" value="1"/>
</dbReference>
<dbReference type="GO" id="GO:0016491">
    <property type="term" value="F:oxidoreductase activity"/>
    <property type="evidence" value="ECO:0007669"/>
    <property type="project" value="UniProtKB-KW"/>
</dbReference>
<dbReference type="PANTHER" id="PTHR44196">
    <property type="entry name" value="DEHYDROGENASE/REDUCTASE SDR FAMILY MEMBER 7B"/>
    <property type="match status" value="1"/>
</dbReference>
<accession>A0A2W4R121</accession>
<dbReference type="InterPro" id="IPR002347">
    <property type="entry name" value="SDR_fam"/>
</dbReference>
<dbReference type="EMBL" id="QJPH01000442">
    <property type="protein sequence ID" value="PZN73858.1"/>
    <property type="molecule type" value="Genomic_DNA"/>
</dbReference>
<comment type="caution">
    <text evidence="3">The sequence shown here is derived from an EMBL/GenBank/DDBJ whole genome shotgun (WGS) entry which is preliminary data.</text>
</comment>